<protein>
    <recommendedName>
        <fullName evidence="3">Kinesin motor domain-containing protein</fullName>
    </recommendedName>
</protein>
<dbReference type="OrthoDB" id="3176171at2759"/>
<dbReference type="AlphaFoldDB" id="X6P6R2"/>
<comment type="similarity">
    <text evidence="1">Belongs to the TRAFAC class myosin-kinesin ATPase superfamily. Kinesin family.</text>
</comment>
<dbReference type="PROSITE" id="PS50067">
    <property type="entry name" value="KINESIN_MOTOR_2"/>
    <property type="match status" value="1"/>
</dbReference>
<feature type="region of interest" description="Disordered" evidence="2">
    <location>
        <begin position="1"/>
        <end position="26"/>
    </location>
</feature>
<dbReference type="InterPro" id="IPR036961">
    <property type="entry name" value="Kinesin_motor_dom_sf"/>
</dbReference>
<organism evidence="4 5">
    <name type="scientific">Reticulomyxa filosa</name>
    <dbReference type="NCBI Taxonomy" id="46433"/>
    <lineage>
        <taxon>Eukaryota</taxon>
        <taxon>Sar</taxon>
        <taxon>Rhizaria</taxon>
        <taxon>Retaria</taxon>
        <taxon>Foraminifera</taxon>
        <taxon>Monothalamids</taxon>
        <taxon>Reticulomyxidae</taxon>
        <taxon>Reticulomyxa</taxon>
    </lineage>
</organism>
<name>X6P6R2_RETFI</name>
<dbReference type="GO" id="GO:0003777">
    <property type="term" value="F:microtubule motor activity"/>
    <property type="evidence" value="ECO:0007669"/>
    <property type="project" value="InterPro"/>
</dbReference>
<reference evidence="4 5" key="1">
    <citation type="journal article" date="2013" name="Curr. Biol.">
        <title>The Genome of the Foraminiferan Reticulomyxa filosa.</title>
        <authorList>
            <person name="Glockner G."/>
            <person name="Hulsmann N."/>
            <person name="Schleicher M."/>
            <person name="Noegel A.A."/>
            <person name="Eichinger L."/>
            <person name="Gallinger C."/>
            <person name="Pawlowski J."/>
            <person name="Sierra R."/>
            <person name="Euteneuer U."/>
            <person name="Pillet L."/>
            <person name="Moustafa A."/>
            <person name="Platzer M."/>
            <person name="Groth M."/>
            <person name="Szafranski K."/>
            <person name="Schliwa M."/>
        </authorList>
    </citation>
    <scope>NUCLEOTIDE SEQUENCE [LARGE SCALE GENOMIC DNA]</scope>
</reference>
<proteinExistence type="inferred from homology"/>
<dbReference type="InterPro" id="IPR027417">
    <property type="entry name" value="P-loop_NTPase"/>
</dbReference>
<dbReference type="EMBL" id="ASPP01002751">
    <property type="protein sequence ID" value="ETO34230.1"/>
    <property type="molecule type" value="Genomic_DNA"/>
</dbReference>
<dbReference type="Proteomes" id="UP000023152">
    <property type="component" value="Unassembled WGS sequence"/>
</dbReference>
<dbReference type="GO" id="GO:0005524">
    <property type="term" value="F:ATP binding"/>
    <property type="evidence" value="ECO:0007669"/>
    <property type="project" value="InterPro"/>
</dbReference>
<gene>
    <name evidence="4" type="ORF">RFI_02864</name>
</gene>
<comment type="caution">
    <text evidence="4">The sequence shown here is derived from an EMBL/GenBank/DDBJ whole genome shotgun (WGS) entry which is preliminary data.</text>
</comment>
<comment type="caution">
    <text evidence="1">Lacks conserved residue(s) required for the propagation of feature annotation.</text>
</comment>
<evidence type="ECO:0000313" key="5">
    <source>
        <dbReference type="Proteomes" id="UP000023152"/>
    </source>
</evidence>
<accession>X6P6R2</accession>
<sequence length="111" mass="12596">MAENEDSQETPALQIPPSEDAVTYDDDGTEENIKVAVRIRPLNAREKQKESKVIVKVQGNSLWLTDPTKNGDKKFEYDFVYQSFDANNCATNEDIFKVSLSMYKLLFTGIV</sequence>
<dbReference type="GO" id="GO:0007018">
    <property type="term" value="P:microtubule-based movement"/>
    <property type="evidence" value="ECO:0007669"/>
    <property type="project" value="InterPro"/>
</dbReference>
<evidence type="ECO:0000313" key="4">
    <source>
        <dbReference type="EMBL" id="ETO34230.1"/>
    </source>
</evidence>
<feature type="domain" description="Kinesin motor" evidence="3">
    <location>
        <begin position="32"/>
        <end position="111"/>
    </location>
</feature>
<evidence type="ECO:0000256" key="2">
    <source>
        <dbReference type="SAM" id="MobiDB-lite"/>
    </source>
</evidence>
<dbReference type="InterPro" id="IPR001752">
    <property type="entry name" value="Kinesin_motor_dom"/>
</dbReference>
<evidence type="ECO:0000256" key="1">
    <source>
        <dbReference type="PROSITE-ProRule" id="PRU00283"/>
    </source>
</evidence>
<dbReference type="Gene3D" id="3.40.850.10">
    <property type="entry name" value="Kinesin motor domain"/>
    <property type="match status" value="1"/>
</dbReference>
<keyword evidence="5" id="KW-1185">Reference proteome</keyword>
<evidence type="ECO:0000259" key="3">
    <source>
        <dbReference type="PROSITE" id="PS50067"/>
    </source>
</evidence>
<dbReference type="GO" id="GO:0008017">
    <property type="term" value="F:microtubule binding"/>
    <property type="evidence" value="ECO:0007669"/>
    <property type="project" value="InterPro"/>
</dbReference>
<dbReference type="SUPFAM" id="SSF52540">
    <property type="entry name" value="P-loop containing nucleoside triphosphate hydrolases"/>
    <property type="match status" value="1"/>
</dbReference>